<evidence type="ECO:0000313" key="2">
    <source>
        <dbReference type="Proteomes" id="UP000272193"/>
    </source>
</evidence>
<name>A0A3N4UPI7_9BURK</name>
<dbReference type="Proteomes" id="UP000272193">
    <property type="component" value="Unassembled WGS sequence"/>
</dbReference>
<sequence>MADEADLAQAKNEYELAALLARRRPQGPAPTGYCLWCGEPLMDARRWCSAECRDDWERHQSFDSRHHQ</sequence>
<dbReference type="RefSeq" id="WP_124219498.1">
    <property type="nucleotide sequence ID" value="NZ_RKQL01000001.1"/>
</dbReference>
<dbReference type="AlphaFoldDB" id="A0A3N4UPI7"/>
<organism evidence="1 2">
    <name type="scientific">Tibeticola sediminis</name>
    <dbReference type="NCBI Taxonomy" id="1917811"/>
    <lineage>
        <taxon>Bacteria</taxon>
        <taxon>Pseudomonadati</taxon>
        <taxon>Pseudomonadota</taxon>
        <taxon>Betaproteobacteria</taxon>
        <taxon>Burkholderiales</taxon>
        <taxon>Comamonadaceae</taxon>
        <taxon>Tibeticola</taxon>
    </lineage>
</organism>
<accession>A0A3N4UPI7</accession>
<dbReference type="EMBL" id="RKQL01000001">
    <property type="protein sequence ID" value="RPE72522.1"/>
    <property type="molecule type" value="Genomic_DNA"/>
</dbReference>
<comment type="caution">
    <text evidence="1">The sequence shown here is derived from an EMBL/GenBank/DDBJ whole genome shotgun (WGS) entry which is preliminary data.</text>
</comment>
<dbReference type="OrthoDB" id="8566509at2"/>
<reference evidence="1 2" key="1">
    <citation type="submission" date="2018-11" db="EMBL/GenBank/DDBJ databases">
        <title>Genomic Encyclopedia of Type Strains, Phase IV (KMG-IV): sequencing the most valuable type-strain genomes for metagenomic binning, comparative biology and taxonomic classification.</title>
        <authorList>
            <person name="Goeker M."/>
        </authorList>
    </citation>
    <scope>NUCLEOTIDE SEQUENCE [LARGE SCALE GENOMIC DNA]</scope>
    <source>
        <strain evidence="1 2">DSM 101684</strain>
    </source>
</reference>
<evidence type="ECO:0000313" key="1">
    <source>
        <dbReference type="EMBL" id="RPE72522.1"/>
    </source>
</evidence>
<keyword evidence="2" id="KW-1185">Reference proteome</keyword>
<proteinExistence type="predicted"/>
<evidence type="ECO:0008006" key="3">
    <source>
        <dbReference type="Google" id="ProtNLM"/>
    </source>
</evidence>
<gene>
    <name evidence="1" type="ORF">EDC62_0213</name>
</gene>
<protein>
    <recommendedName>
        <fullName evidence="3">DUF2116 family Zn-ribbon domain-containing protein</fullName>
    </recommendedName>
</protein>